<evidence type="ECO:0008006" key="3">
    <source>
        <dbReference type="Google" id="ProtNLM"/>
    </source>
</evidence>
<dbReference type="EMBL" id="QLLK01000013">
    <property type="protein sequence ID" value="RAI85603.1"/>
    <property type="molecule type" value="Genomic_DNA"/>
</dbReference>
<organism evidence="1 2">
    <name type="scientific">Algoriphagus yeomjeoni</name>
    <dbReference type="NCBI Taxonomy" id="291403"/>
    <lineage>
        <taxon>Bacteria</taxon>
        <taxon>Pseudomonadati</taxon>
        <taxon>Bacteroidota</taxon>
        <taxon>Cytophagia</taxon>
        <taxon>Cytophagales</taxon>
        <taxon>Cyclobacteriaceae</taxon>
        <taxon>Algoriphagus</taxon>
    </lineage>
</organism>
<dbReference type="OrthoDB" id="674942at2"/>
<comment type="caution">
    <text evidence="1">The sequence shown here is derived from an EMBL/GenBank/DDBJ whole genome shotgun (WGS) entry which is preliminary data.</text>
</comment>
<dbReference type="Gene3D" id="1.10.260.40">
    <property type="entry name" value="lambda repressor-like DNA-binding domains"/>
    <property type="match status" value="1"/>
</dbReference>
<dbReference type="RefSeq" id="WP_111613001.1">
    <property type="nucleotide sequence ID" value="NZ_QLLK01000013.1"/>
</dbReference>
<dbReference type="Proteomes" id="UP000249610">
    <property type="component" value="Unassembled WGS sequence"/>
</dbReference>
<keyword evidence="2" id="KW-1185">Reference proteome</keyword>
<dbReference type="AlphaFoldDB" id="A0A327P1M4"/>
<reference evidence="1 2" key="1">
    <citation type="submission" date="2018-06" db="EMBL/GenBank/DDBJ databases">
        <title>Genomic Encyclopedia of Archaeal and Bacterial Type Strains, Phase II (KMG-II): from individual species to whole genera.</title>
        <authorList>
            <person name="Goeker M."/>
        </authorList>
    </citation>
    <scope>NUCLEOTIDE SEQUENCE [LARGE SCALE GENOMIC DNA]</scope>
    <source>
        <strain evidence="1 2">DSM 23446</strain>
    </source>
</reference>
<proteinExistence type="predicted"/>
<evidence type="ECO:0000313" key="2">
    <source>
        <dbReference type="Proteomes" id="UP000249610"/>
    </source>
</evidence>
<dbReference type="GO" id="GO:0003677">
    <property type="term" value="F:DNA binding"/>
    <property type="evidence" value="ECO:0007669"/>
    <property type="project" value="InterPro"/>
</dbReference>
<protein>
    <recommendedName>
        <fullName evidence="3">Helix-turn-helix protein</fullName>
    </recommendedName>
</protein>
<dbReference type="InterPro" id="IPR010982">
    <property type="entry name" value="Lambda_DNA-bd_dom_sf"/>
</dbReference>
<accession>A0A327P1M4</accession>
<evidence type="ECO:0000313" key="1">
    <source>
        <dbReference type="EMBL" id="RAI85603.1"/>
    </source>
</evidence>
<sequence length="99" mass="11555">MAEKDESNQIKGKLLESIGNRMAELRKKEGYTNYENFTTDKGLNRSQYGKYESGTKDMQISSLIRVIFKYKDMNVQKFFDGVEIPEEFLNIIDDSEKPE</sequence>
<name>A0A327P1M4_9BACT</name>
<dbReference type="SUPFAM" id="SSF47413">
    <property type="entry name" value="lambda repressor-like DNA-binding domains"/>
    <property type="match status" value="1"/>
</dbReference>
<gene>
    <name evidence="1" type="ORF">LV83_03683</name>
</gene>